<proteinExistence type="predicted"/>
<reference evidence="2" key="1">
    <citation type="submission" date="2024-06" db="EMBL/GenBank/DDBJ databases">
        <title>Vaginal Lactobacillus fatty acid response mechanisms reveal a metabolite-targeted strategy for bacterial vaginosis treatment.</title>
        <authorList>
            <person name="Zhu M."/>
            <person name="Blainey P.C."/>
            <person name="Bloom S.M."/>
            <person name="Kwon D.S."/>
        </authorList>
    </citation>
    <scope>NUCLEOTIDE SEQUENCE</scope>
    <source>
        <strain evidence="2">194_F1_1</strain>
    </source>
</reference>
<keyword evidence="3" id="KW-1185">Reference proteome</keyword>
<dbReference type="RefSeq" id="WP_005722032.1">
    <property type="nucleotide sequence ID" value="NZ_CP083393.1"/>
</dbReference>
<name>A0ABV2B798_9LACO</name>
<dbReference type="InterPro" id="IPR001387">
    <property type="entry name" value="Cro/C1-type_HTH"/>
</dbReference>
<dbReference type="Proteomes" id="UP001434419">
    <property type="component" value="Unassembled WGS sequence"/>
</dbReference>
<sequence length="72" mass="8363">MPIEEMLAEASKAMERKIKIALLERNMTQRELSRLIKENPQQVNRAIKGDTTPKSKELRNKICKVLNLKGMR</sequence>
<dbReference type="InterPro" id="IPR010982">
    <property type="entry name" value="Lambda_DNA-bd_dom_sf"/>
</dbReference>
<dbReference type="Gene3D" id="1.10.260.40">
    <property type="entry name" value="lambda repressor-like DNA-binding domains"/>
    <property type="match status" value="1"/>
</dbReference>
<protein>
    <submittedName>
        <fullName evidence="2">Helix-turn-helix transcriptional regulator</fullName>
    </submittedName>
</protein>
<dbReference type="Pfam" id="PF01381">
    <property type="entry name" value="HTH_3"/>
    <property type="match status" value="1"/>
</dbReference>
<dbReference type="PROSITE" id="PS50943">
    <property type="entry name" value="HTH_CROC1"/>
    <property type="match status" value="1"/>
</dbReference>
<evidence type="ECO:0000313" key="3">
    <source>
        <dbReference type="Proteomes" id="UP001434419"/>
    </source>
</evidence>
<comment type="caution">
    <text evidence="2">The sequence shown here is derived from an EMBL/GenBank/DDBJ whole genome shotgun (WGS) entry which is preliminary data.</text>
</comment>
<evidence type="ECO:0000259" key="1">
    <source>
        <dbReference type="PROSITE" id="PS50943"/>
    </source>
</evidence>
<dbReference type="EMBL" id="JBETVU010000012">
    <property type="protein sequence ID" value="MES5148894.1"/>
    <property type="molecule type" value="Genomic_DNA"/>
</dbReference>
<evidence type="ECO:0000313" key="2">
    <source>
        <dbReference type="EMBL" id="MES5148894.1"/>
    </source>
</evidence>
<organism evidence="2 3">
    <name type="scientific">Lactobacillus crispatus</name>
    <dbReference type="NCBI Taxonomy" id="47770"/>
    <lineage>
        <taxon>Bacteria</taxon>
        <taxon>Bacillati</taxon>
        <taxon>Bacillota</taxon>
        <taxon>Bacilli</taxon>
        <taxon>Lactobacillales</taxon>
        <taxon>Lactobacillaceae</taxon>
        <taxon>Lactobacillus</taxon>
    </lineage>
</organism>
<accession>A0ABV2B798</accession>
<dbReference type="CDD" id="cd00093">
    <property type="entry name" value="HTH_XRE"/>
    <property type="match status" value="1"/>
</dbReference>
<gene>
    <name evidence="2" type="ORF">ABVC42_02970</name>
</gene>
<feature type="domain" description="HTH cro/C1-type" evidence="1">
    <location>
        <begin position="18"/>
        <end position="67"/>
    </location>
</feature>
<dbReference type="SUPFAM" id="SSF47413">
    <property type="entry name" value="lambda repressor-like DNA-binding domains"/>
    <property type="match status" value="1"/>
</dbReference>